<evidence type="ECO:0000256" key="1">
    <source>
        <dbReference type="SAM" id="MobiDB-lite"/>
    </source>
</evidence>
<accession>A0ABQ9VER5</accession>
<protein>
    <submittedName>
        <fullName evidence="2">Uncharacterized protein</fullName>
    </submittedName>
</protein>
<sequence>MSVPGAFNPGHIKSPHTQQTAPVPRTLSWMQPWTGAELDAALDGSGAGCSPGRERSWMQPWTGVELDAALDGSGVGCSPARERSWMQPWCQPWMGAELDAALDGSGAGCSPGVSPGWERSWMQPWCQPWMGAELDAALDGSGAGCSPGWELSWMQPWTGASFCFLVARLVVTVLGLHLENRVSLTICWLEQWIVAGRAHHLPEFHVFQSTGNHCPWELTFRATLWLSKSRAERSVALLSLAHRTRGKRPFLPVAEGMETTRGHLGSQGLRKASSSSAFSLRPA</sequence>
<dbReference type="Proteomes" id="UP001266305">
    <property type="component" value="Unassembled WGS sequence"/>
</dbReference>
<organism evidence="2 3">
    <name type="scientific">Saguinus oedipus</name>
    <name type="common">Cotton-top tamarin</name>
    <name type="synonym">Oedipomidas oedipus</name>
    <dbReference type="NCBI Taxonomy" id="9490"/>
    <lineage>
        <taxon>Eukaryota</taxon>
        <taxon>Metazoa</taxon>
        <taxon>Chordata</taxon>
        <taxon>Craniata</taxon>
        <taxon>Vertebrata</taxon>
        <taxon>Euteleostomi</taxon>
        <taxon>Mammalia</taxon>
        <taxon>Eutheria</taxon>
        <taxon>Euarchontoglires</taxon>
        <taxon>Primates</taxon>
        <taxon>Haplorrhini</taxon>
        <taxon>Platyrrhini</taxon>
        <taxon>Cebidae</taxon>
        <taxon>Callitrichinae</taxon>
        <taxon>Saguinus</taxon>
    </lineage>
</organism>
<feature type="region of interest" description="Disordered" evidence="1">
    <location>
        <begin position="261"/>
        <end position="283"/>
    </location>
</feature>
<comment type="caution">
    <text evidence="2">The sequence shown here is derived from an EMBL/GenBank/DDBJ whole genome shotgun (WGS) entry which is preliminary data.</text>
</comment>
<name>A0ABQ9VER5_SAGOE</name>
<reference evidence="2 3" key="1">
    <citation type="submission" date="2023-05" db="EMBL/GenBank/DDBJ databases">
        <title>B98-5 Cell Line De Novo Hybrid Assembly: An Optical Mapping Approach.</title>
        <authorList>
            <person name="Kananen K."/>
            <person name="Auerbach J.A."/>
            <person name="Kautto E."/>
            <person name="Blachly J.S."/>
        </authorList>
    </citation>
    <scope>NUCLEOTIDE SEQUENCE [LARGE SCALE GENOMIC DNA]</scope>
    <source>
        <strain evidence="2">B95-8</strain>
        <tissue evidence="2">Cell line</tissue>
    </source>
</reference>
<feature type="region of interest" description="Disordered" evidence="1">
    <location>
        <begin position="1"/>
        <end position="23"/>
    </location>
</feature>
<evidence type="ECO:0000313" key="2">
    <source>
        <dbReference type="EMBL" id="KAK2107727.1"/>
    </source>
</evidence>
<feature type="compositionally biased region" description="Polar residues" evidence="1">
    <location>
        <begin position="272"/>
        <end position="283"/>
    </location>
</feature>
<keyword evidence="3" id="KW-1185">Reference proteome</keyword>
<dbReference type="EMBL" id="JASSZA010000006">
    <property type="protein sequence ID" value="KAK2107727.1"/>
    <property type="molecule type" value="Genomic_DNA"/>
</dbReference>
<proteinExistence type="predicted"/>
<gene>
    <name evidence="2" type="ORF">P7K49_012892</name>
</gene>
<evidence type="ECO:0000313" key="3">
    <source>
        <dbReference type="Proteomes" id="UP001266305"/>
    </source>
</evidence>